<sequence length="88" mass="10123">MKKTGTTEEALLTNHKPETHVRRRPSESTMWLHRSLYTAFKSCLSLVDFLSSLCATGTQRNRELAEASVVKYNCAFIHLCTFPNRRHP</sequence>
<organism evidence="2">
    <name type="scientific">Mesocestoides corti</name>
    <name type="common">Flatworm</name>
    <dbReference type="NCBI Taxonomy" id="53468"/>
    <lineage>
        <taxon>Eukaryota</taxon>
        <taxon>Metazoa</taxon>
        <taxon>Spiralia</taxon>
        <taxon>Lophotrochozoa</taxon>
        <taxon>Platyhelminthes</taxon>
        <taxon>Cestoda</taxon>
        <taxon>Eucestoda</taxon>
        <taxon>Cyclophyllidea</taxon>
        <taxon>Mesocestoididae</taxon>
        <taxon>Mesocestoides</taxon>
    </lineage>
</organism>
<proteinExistence type="predicted"/>
<dbReference type="WBParaSite" id="MCU_008280-RA">
    <property type="protein sequence ID" value="MCU_008280-RA"/>
    <property type="gene ID" value="MCU_008280"/>
</dbReference>
<evidence type="ECO:0000313" key="2">
    <source>
        <dbReference type="WBParaSite" id="MCU_008280-RA"/>
    </source>
</evidence>
<accession>A0A5K3FJC2</accession>
<evidence type="ECO:0000256" key="1">
    <source>
        <dbReference type="SAM" id="MobiDB-lite"/>
    </source>
</evidence>
<reference evidence="2" key="1">
    <citation type="submission" date="2019-11" db="UniProtKB">
        <authorList>
            <consortium name="WormBaseParasite"/>
        </authorList>
    </citation>
    <scope>IDENTIFICATION</scope>
</reference>
<dbReference type="AlphaFoldDB" id="A0A5K3FJC2"/>
<feature type="region of interest" description="Disordered" evidence="1">
    <location>
        <begin position="1"/>
        <end position="23"/>
    </location>
</feature>
<protein>
    <submittedName>
        <fullName evidence="2">Glycolipid transfer protein domain-containing protein</fullName>
    </submittedName>
</protein>
<name>A0A5K3FJC2_MESCO</name>